<reference evidence="3" key="1">
    <citation type="submission" date="2014-03" db="EMBL/GenBank/DDBJ databases">
        <title>A sequence of cellulolytic fosmid clone of goat rumen metagenome.</title>
        <authorList>
            <person name="Lee K.-T."/>
            <person name="Kim J.-Y."/>
            <person name="Kim Y.-J."/>
            <person name="Ahn J.-H."/>
            <person name="Park M.-N."/>
            <person name="Kim J.-H."/>
            <person name="Kim T.-H."/>
        </authorList>
    </citation>
    <scope>NUCLEOTIDE SEQUENCE</scope>
</reference>
<dbReference type="Pfam" id="PF03629">
    <property type="entry name" value="SASA"/>
    <property type="match status" value="1"/>
</dbReference>
<protein>
    <recommendedName>
        <fullName evidence="2">Sialate O-acetylesterase domain-containing protein</fullName>
    </recommendedName>
</protein>
<evidence type="ECO:0000256" key="1">
    <source>
        <dbReference type="ARBA" id="ARBA00022801"/>
    </source>
</evidence>
<sequence length="504" mass="57126">MQHFRLSPIFRNGAILCRNKEIRIWGTAEEGTRLTLVLKNEWDQELGRDEGTAKEGRFFFRLPPQKAQDKCSLTLSDGRNSVSYTDVAIGDVYLAGGQSNMELELQNADEGKELIPVHSNPLVRYFNVPKFARFVPEAEEANENARWLPVFPGTAQDMSAVAYFFSMKLQPEIQVPVGIIDCYWGGTSVTCWMDEEALNRTAEGQRYLREYKDMWAGKSMEQYLAEEGAFFSGLDEWAKKADALKAVHPEYTTKEINAEIGPCPPWNPPVGEGSPFRPDGLVHTMLERVIPFTLTGVLFYQGEEDTWRTKRYDILLSAFILRLREQFQDNGLPFLNVQLPMWMDGAATEDSKLWPALRLAQQKVYRTLRNTGLAILLDQGEFDNIHPTNKRVVGERLYEEALHVIYQRKARLSPFALGKYTRDGALHISLSAPVFDRGEGKFLMEIAGADGQFFPAETALHGDEIILSSPAVPHPVTARYAWTDYAIVRLFGMNGLPLAPFWLE</sequence>
<dbReference type="InterPro" id="IPR039329">
    <property type="entry name" value="SIAE"/>
</dbReference>
<dbReference type="Gene3D" id="3.40.50.1110">
    <property type="entry name" value="SGNH hydrolase"/>
    <property type="match status" value="1"/>
</dbReference>
<dbReference type="EMBL" id="KJ631403">
    <property type="protein sequence ID" value="AIF26242.1"/>
    <property type="molecule type" value="Genomic_DNA"/>
</dbReference>
<dbReference type="SUPFAM" id="SSF52266">
    <property type="entry name" value="SGNH hydrolase"/>
    <property type="match status" value="1"/>
</dbReference>
<dbReference type="GO" id="GO:0001681">
    <property type="term" value="F:sialate O-acetylesterase activity"/>
    <property type="evidence" value="ECO:0007669"/>
    <property type="project" value="InterPro"/>
</dbReference>
<dbReference type="PANTHER" id="PTHR22901:SF0">
    <property type="entry name" value="SIALATE O-ACETYLESTERASE"/>
    <property type="match status" value="1"/>
</dbReference>
<accession>A0A0B4N1B1</accession>
<dbReference type="InterPro" id="IPR005181">
    <property type="entry name" value="SASA"/>
</dbReference>
<evidence type="ECO:0000259" key="2">
    <source>
        <dbReference type="Pfam" id="PF03629"/>
    </source>
</evidence>
<dbReference type="AlphaFoldDB" id="A0A0B4N1B1"/>
<dbReference type="GO" id="GO:0005975">
    <property type="term" value="P:carbohydrate metabolic process"/>
    <property type="evidence" value="ECO:0007669"/>
    <property type="project" value="TreeGrafter"/>
</dbReference>
<dbReference type="PANTHER" id="PTHR22901">
    <property type="entry name" value="SIALATE O-ACETYLESTERASE"/>
    <property type="match status" value="1"/>
</dbReference>
<dbReference type="InterPro" id="IPR036514">
    <property type="entry name" value="SGNH_hydro_sf"/>
</dbReference>
<organism evidence="3">
    <name type="scientific">uncultured bacterium Lq_007_G03</name>
    <dbReference type="NCBI Taxonomy" id="1489288"/>
    <lineage>
        <taxon>Bacteria</taxon>
        <taxon>environmental samples</taxon>
    </lineage>
</organism>
<proteinExistence type="predicted"/>
<evidence type="ECO:0000313" key="3">
    <source>
        <dbReference type="EMBL" id="AIF26242.1"/>
    </source>
</evidence>
<feature type="domain" description="Sialate O-acetylesterase" evidence="2">
    <location>
        <begin position="293"/>
        <end position="398"/>
    </location>
</feature>
<keyword evidence="1" id="KW-0378">Hydrolase</keyword>
<name>A0A0B4N1B1_9BACT</name>